<dbReference type="PANTHER" id="PTHR33360">
    <property type="entry name" value="TRANSPOSASE FOR INSERTION SEQUENCE ELEMENT IS200"/>
    <property type="match status" value="1"/>
</dbReference>
<dbReference type="InterPro" id="IPR036515">
    <property type="entry name" value="Transposase_17_sf"/>
</dbReference>
<comment type="caution">
    <text evidence="2">The sequence shown here is derived from an EMBL/GenBank/DDBJ whole genome shotgun (WGS) entry which is preliminary data.</text>
</comment>
<gene>
    <name evidence="2" type="ORF">CO051_06135</name>
</gene>
<accession>A0A2M8EWW7</accession>
<dbReference type="SUPFAM" id="SSF143422">
    <property type="entry name" value="Transposase IS200-like"/>
    <property type="match status" value="1"/>
</dbReference>
<dbReference type="GO" id="GO:0004803">
    <property type="term" value="F:transposase activity"/>
    <property type="evidence" value="ECO:0007669"/>
    <property type="project" value="InterPro"/>
</dbReference>
<feature type="non-terminal residue" evidence="2">
    <location>
        <position position="103"/>
    </location>
</feature>
<dbReference type="PANTHER" id="PTHR33360:SF2">
    <property type="entry name" value="TRANSPOSASE FOR INSERTION SEQUENCE ELEMENT IS200"/>
    <property type="match status" value="1"/>
</dbReference>
<evidence type="ECO:0000313" key="2">
    <source>
        <dbReference type="EMBL" id="PJC30363.1"/>
    </source>
</evidence>
<dbReference type="SMART" id="SM01321">
    <property type="entry name" value="Y1_Tnp"/>
    <property type="match status" value="1"/>
</dbReference>
<dbReference type="Proteomes" id="UP000231383">
    <property type="component" value="Unassembled WGS sequence"/>
</dbReference>
<evidence type="ECO:0000259" key="1">
    <source>
        <dbReference type="SMART" id="SM01321"/>
    </source>
</evidence>
<dbReference type="NCBIfam" id="NF033573">
    <property type="entry name" value="transpos_IS200"/>
    <property type="match status" value="1"/>
</dbReference>
<dbReference type="InterPro" id="IPR002686">
    <property type="entry name" value="Transposase_17"/>
</dbReference>
<dbReference type="Pfam" id="PF01797">
    <property type="entry name" value="Y1_Tnp"/>
    <property type="match status" value="1"/>
</dbReference>
<organism evidence="2 3">
    <name type="scientific">Candidatus Roizmanbacteria bacterium CG_4_9_14_0_2_um_filter_39_13</name>
    <dbReference type="NCBI Taxonomy" id="1974839"/>
    <lineage>
        <taxon>Bacteria</taxon>
        <taxon>Candidatus Roizmaniibacteriota</taxon>
    </lineage>
</organism>
<reference evidence="3" key="1">
    <citation type="submission" date="2017-09" db="EMBL/GenBank/DDBJ databases">
        <title>Depth-based differentiation of microbial function through sediment-hosted aquifers and enrichment of novel symbionts in the deep terrestrial subsurface.</title>
        <authorList>
            <person name="Probst A.J."/>
            <person name="Ladd B."/>
            <person name="Jarett J.K."/>
            <person name="Geller-Mcgrath D.E."/>
            <person name="Sieber C.M.K."/>
            <person name="Emerson J.B."/>
            <person name="Anantharaman K."/>
            <person name="Thomas B.C."/>
            <person name="Malmstrom R."/>
            <person name="Stieglmeier M."/>
            <person name="Klingl A."/>
            <person name="Woyke T."/>
            <person name="Ryan C.M."/>
            <person name="Banfield J.F."/>
        </authorList>
    </citation>
    <scope>NUCLEOTIDE SEQUENCE [LARGE SCALE GENOMIC DNA]</scope>
</reference>
<dbReference type="GO" id="GO:0003677">
    <property type="term" value="F:DNA binding"/>
    <property type="evidence" value="ECO:0007669"/>
    <property type="project" value="InterPro"/>
</dbReference>
<dbReference type="AlphaFoldDB" id="A0A2M8EWW7"/>
<dbReference type="Gene3D" id="3.30.70.1290">
    <property type="entry name" value="Transposase IS200-like"/>
    <property type="match status" value="1"/>
</dbReference>
<protein>
    <recommendedName>
        <fullName evidence="1">Transposase IS200-like domain-containing protein</fullName>
    </recommendedName>
</protein>
<sequence>MRLIKAAHSVYQTQYHIVIVTRFRREWINAGVAAYLKDILQGTRQFYPDWEYIETGTDKDHIHIHMVIPPKYAVSRVVEIIKSNTSTALKTKFPFLKQVYWRG</sequence>
<dbReference type="GO" id="GO:0006313">
    <property type="term" value="P:DNA transposition"/>
    <property type="evidence" value="ECO:0007669"/>
    <property type="project" value="InterPro"/>
</dbReference>
<evidence type="ECO:0000313" key="3">
    <source>
        <dbReference type="Proteomes" id="UP000231383"/>
    </source>
</evidence>
<dbReference type="EMBL" id="PFSC01000157">
    <property type="protein sequence ID" value="PJC30363.1"/>
    <property type="molecule type" value="Genomic_DNA"/>
</dbReference>
<proteinExistence type="predicted"/>
<name>A0A2M8EWW7_9BACT</name>
<feature type="domain" description="Transposase IS200-like" evidence="1">
    <location>
        <begin position="10"/>
        <end position="103"/>
    </location>
</feature>